<dbReference type="AlphaFoldDB" id="F9WH21"/>
<reference evidence="2 3" key="2">
    <citation type="journal article" date="2012" name="Proc. Natl. Acad. Sci. U.S.A.">
        <title>Antigenic diversity is generated by distinct evolutionary mechanisms in African trypanosome species.</title>
        <authorList>
            <person name="Jackson A.P."/>
            <person name="Berry A."/>
            <person name="Aslett M."/>
            <person name="Allison H.C."/>
            <person name="Burton P."/>
            <person name="Vavrova-Anderson J."/>
            <person name="Brown R."/>
            <person name="Browne H."/>
            <person name="Corton N."/>
            <person name="Hauser H."/>
            <person name="Gamble J."/>
            <person name="Gilderthorp R."/>
            <person name="Marcello L."/>
            <person name="McQuillan J."/>
            <person name="Otto T.D."/>
            <person name="Quail M.A."/>
            <person name="Sanders M.J."/>
            <person name="van Tonder A."/>
            <person name="Ginger M.L."/>
            <person name="Field M.C."/>
            <person name="Barry J.D."/>
            <person name="Hertz-Fowler C."/>
            <person name="Berriman M."/>
        </authorList>
    </citation>
    <scope>NUCLEOTIDE SEQUENCE [LARGE SCALE GENOMIC DNA]</scope>
    <source>
        <strain evidence="2 3">IL3000</strain>
    </source>
</reference>
<dbReference type="OMA" id="AHMADPW"/>
<name>F9WH21_TRYCI</name>
<sequence>MRRSCLVCGRLARDRLSGTAAISKRQLSCPVTDPPCGAGESTGLLAQQLLHRHRERQQVQRVQGSSCLYKRDPAVDALTGYGKTAVMARLAHTTDVSEFGVEKLLKATDGEWEGLSQRGKLSAANLAAKCAWDTMTVVRGAGCVRASGRHLGLKGKKGRENGREKAGGQNGFSTEFGSVTQRYDAVVPSDSSRQKTVASLSASRSWQVNMPVSLTHGGTVRGVTSRKELLQRQCEWRRVRDVLLSGRGGVPEQRSHNPMEESREDKSNAPSVRSFYLSPMFQRYCCRFGSGRVSSEAFMVDPMMYHVLDSLDVAGEEELAGVQNKVEKLCERYHGECHV</sequence>
<evidence type="ECO:0000313" key="2">
    <source>
        <dbReference type="EMBL" id="CCD16610.1"/>
    </source>
</evidence>
<feature type="region of interest" description="Disordered" evidence="1">
    <location>
        <begin position="152"/>
        <end position="174"/>
    </location>
</feature>
<dbReference type="EMBL" id="CAEQ01002362">
    <property type="protein sequence ID" value="CCD16610.1"/>
    <property type="molecule type" value="Genomic_DNA"/>
</dbReference>
<comment type="caution">
    <text evidence="2">The sequence shown here is derived from an EMBL/GenBank/DDBJ whole genome shotgun (WGS) entry which is preliminary data.</text>
</comment>
<proteinExistence type="predicted"/>
<accession>F9WH21</accession>
<feature type="compositionally biased region" description="Basic and acidic residues" evidence="1">
    <location>
        <begin position="253"/>
        <end position="267"/>
    </location>
</feature>
<dbReference type="VEuPathDB" id="TriTrypDB:TcIL3000_0_15200"/>
<reference evidence="3" key="1">
    <citation type="submission" date="2011-07" db="EMBL/GenBank/DDBJ databases">
        <title>Divergent evolution of antigenic variation in African trypanosomes.</title>
        <authorList>
            <person name="Jackson A.P."/>
            <person name="Berry A."/>
            <person name="Allison H.C."/>
            <person name="Burton P."/>
            <person name="Anderson J."/>
            <person name="Aslett M."/>
            <person name="Brown R."/>
            <person name="Corton N."/>
            <person name="Harris D."/>
            <person name="Hauser H."/>
            <person name="Gamble J."/>
            <person name="Gilderthorp R."/>
            <person name="McQuillan J."/>
            <person name="Quail M.A."/>
            <person name="Sanders M."/>
            <person name="Van Tonder A."/>
            <person name="Ginger M.L."/>
            <person name="Donelson J.E."/>
            <person name="Field M.C."/>
            <person name="Barry J.D."/>
            <person name="Berriman M."/>
            <person name="Hertz-Fowler C."/>
        </authorList>
    </citation>
    <scope>NUCLEOTIDE SEQUENCE [LARGE SCALE GENOMIC DNA]</scope>
    <source>
        <strain evidence="3">IL3000</strain>
    </source>
</reference>
<protein>
    <submittedName>
        <fullName evidence="2">WGS project CAEQ00000000 data, annotated contig 583</fullName>
    </submittedName>
</protein>
<dbReference type="Proteomes" id="UP000000702">
    <property type="component" value="Unassembled WGS sequence"/>
</dbReference>
<keyword evidence="3" id="KW-1185">Reference proteome</keyword>
<feature type="region of interest" description="Disordered" evidence="1">
    <location>
        <begin position="247"/>
        <end position="268"/>
    </location>
</feature>
<gene>
    <name evidence="2" type="ORF">TCIL3000_0_15200</name>
</gene>
<organism evidence="2 3">
    <name type="scientific">Trypanosoma congolense (strain IL3000)</name>
    <dbReference type="NCBI Taxonomy" id="1068625"/>
    <lineage>
        <taxon>Eukaryota</taxon>
        <taxon>Discoba</taxon>
        <taxon>Euglenozoa</taxon>
        <taxon>Kinetoplastea</taxon>
        <taxon>Metakinetoplastina</taxon>
        <taxon>Trypanosomatida</taxon>
        <taxon>Trypanosomatidae</taxon>
        <taxon>Trypanosoma</taxon>
        <taxon>Nannomonas</taxon>
    </lineage>
</organism>
<evidence type="ECO:0000313" key="3">
    <source>
        <dbReference type="Proteomes" id="UP000000702"/>
    </source>
</evidence>
<evidence type="ECO:0000256" key="1">
    <source>
        <dbReference type="SAM" id="MobiDB-lite"/>
    </source>
</evidence>